<evidence type="ECO:0000256" key="7">
    <source>
        <dbReference type="ARBA" id="ARBA00022490"/>
    </source>
</evidence>
<evidence type="ECO:0000256" key="13">
    <source>
        <dbReference type="ARBA" id="ARBA00047213"/>
    </source>
</evidence>
<feature type="domain" description="Aminotransferase class I/classII large" evidence="24">
    <location>
        <begin position="7"/>
        <end position="262"/>
    </location>
</feature>
<dbReference type="FunFam" id="3.40.640.10:FF:000264">
    <property type="entry name" value="Kynurenine--oxoglutarate transaminase 1"/>
    <property type="match status" value="1"/>
</dbReference>
<evidence type="ECO:0000256" key="6">
    <source>
        <dbReference type="ARBA" id="ARBA00012751"/>
    </source>
</evidence>
<dbReference type="InterPro" id="IPR015422">
    <property type="entry name" value="PyrdxlP-dep_Trfase_small"/>
</dbReference>
<gene>
    <name evidence="25" type="ORF">MONAX_5E002414</name>
</gene>
<comment type="catalytic activity">
    <reaction evidence="16">
        <text>3-phenylpyruvate + L-glutamine = 2-oxoglutaramate + L-phenylalanine</text>
        <dbReference type="Rhea" id="RHEA:17593"/>
        <dbReference type="ChEBI" id="CHEBI:16769"/>
        <dbReference type="ChEBI" id="CHEBI:18005"/>
        <dbReference type="ChEBI" id="CHEBI:58095"/>
        <dbReference type="ChEBI" id="CHEBI:58359"/>
        <dbReference type="EC" id="2.6.1.64"/>
    </reaction>
</comment>
<evidence type="ECO:0000256" key="11">
    <source>
        <dbReference type="ARBA" id="ARBA00023239"/>
    </source>
</evidence>
<dbReference type="GO" id="GO:0005829">
    <property type="term" value="C:cytosol"/>
    <property type="evidence" value="ECO:0007669"/>
    <property type="project" value="UniProtKB-SubCell"/>
</dbReference>
<evidence type="ECO:0000256" key="1">
    <source>
        <dbReference type="ARBA" id="ARBA00001933"/>
    </source>
</evidence>
<dbReference type="GO" id="GO:0030170">
    <property type="term" value="F:pyridoxal phosphate binding"/>
    <property type="evidence" value="ECO:0007669"/>
    <property type="project" value="InterPro"/>
</dbReference>
<keyword evidence="7" id="KW-0963">Cytoplasm</keyword>
<dbReference type="EC" id="2.6.1.64" evidence="18"/>
<keyword evidence="8" id="KW-0032">Aminotransferase</keyword>
<evidence type="ECO:0000313" key="26">
    <source>
        <dbReference type="Proteomes" id="UP000335636"/>
    </source>
</evidence>
<evidence type="ECO:0000256" key="4">
    <source>
        <dbReference type="ARBA" id="ARBA00011738"/>
    </source>
</evidence>
<dbReference type="FunFam" id="3.90.1150.10:FF:000141">
    <property type="entry name" value="Kynurenine--oxoglutarate transaminase 1"/>
    <property type="match status" value="1"/>
</dbReference>
<comment type="function">
    <text evidence="17">Catalyzes the irreversible transamination of the L-tryptophan metabolite L-kynurenine to form kynurenic acid (KA), an intermediate in the tryptophan catabolic pathway which is also a broad spectrum antagonist of the three ionotropic excitatory amino acid receptors among others. Metabolizes the cysteine conjugates of certain halogenated alkenes and alkanes to form reactive metabolites. Catalyzes the beta-elimination of S-conjugates and Se-conjugates of L-(seleno)cysteine, resulting in the cleavage of the C-S or C-Se bond.</text>
</comment>
<dbReference type="InterPro" id="IPR015424">
    <property type="entry name" value="PyrdxlP-dep_Trfase"/>
</dbReference>
<keyword evidence="26" id="KW-1185">Reference proteome</keyword>
<dbReference type="Pfam" id="PF00155">
    <property type="entry name" value="Aminotran_1_2"/>
    <property type="match status" value="1"/>
</dbReference>
<dbReference type="InterPro" id="IPR051326">
    <property type="entry name" value="Kynurenine-oxoglutarate_AT"/>
</dbReference>
<keyword evidence="9" id="KW-0808">Transferase</keyword>
<comment type="catalytic activity">
    <reaction evidence="15">
        <text>an S-substituted L-cysteine + H2O = a thiol + pyruvate + NH4(+)</text>
        <dbReference type="Rhea" id="RHEA:18121"/>
        <dbReference type="ChEBI" id="CHEBI:15361"/>
        <dbReference type="ChEBI" id="CHEBI:15377"/>
        <dbReference type="ChEBI" id="CHEBI:28938"/>
        <dbReference type="ChEBI" id="CHEBI:29256"/>
        <dbReference type="ChEBI" id="CHEBI:58717"/>
        <dbReference type="EC" id="4.4.1.13"/>
    </reaction>
    <physiologicalReaction direction="left-to-right" evidence="15">
        <dbReference type="Rhea" id="RHEA:18122"/>
    </physiologicalReaction>
</comment>
<protein>
    <recommendedName>
        <fullName evidence="19">Kynurenine--oxoglutarate transaminase 1</fullName>
        <ecNumber evidence="18">2.6.1.64</ecNumber>
        <ecNumber evidence="6">2.6.1.7</ecNumber>
        <ecNumber evidence="5">4.4.1.13</ecNumber>
    </recommendedName>
    <alternativeName>
        <fullName evidence="13">Cysteine-S-conjugate beta-lyase</fullName>
    </alternativeName>
    <alternativeName>
        <fullName evidence="22">Glutamine transaminase K</fullName>
    </alternativeName>
    <alternativeName>
        <fullName evidence="23">Glutamine--phenylpyruvate transaminase</fullName>
    </alternativeName>
    <alternativeName>
        <fullName evidence="20">Kynurenine aminotransferase 1</fullName>
    </alternativeName>
    <alternativeName>
        <fullName evidence="21">Kynurenine aminotransferase I</fullName>
    </alternativeName>
</protein>
<evidence type="ECO:0000256" key="22">
    <source>
        <dbReference type="ARBA" id="ARBA00080778"/>
    </source>
</evidence>
<accession>A0A5E4DKF4</accession>
<evidence type="ECO:0000256" key="16">
    <source>
        <dbReference type="ARBA" id="ARBA00051830"/>
    </source>
</evidence>
<comment type="subunit">
    <text evidence="4">Homodimer.</text>
</comment>
<comment type="cofactor">
    <cofactor evidence="1">
        <name>pyridoxal 5'-phosphate</name>
        <dbReference type="ChEBI" id="CHEBI:597326"/>
    </cofactor>
</comment>
<comment type="catalytic activity">
    <reaction evidence="14">
        <text>L-kynurenine + 2-oxoglutarate = kynurenate + L-glutamate + H2O</text>
        <dbReference type="Rhea" id="RHEA:65560"/>
        <dbReference type="ChEBI" id="CHEBI:15377"/>
        <dbReference type="ChEBI" id="CHEBI:16810"/>
        <dbReference type="ChEBI" id="CHEBI:29985"/>
        <dbReference type="ChEBI" id="CHEBI:57959"/>
        <dbReference type="ChEBI" id="CHEBI:58454"/>
        <dbReference type="EC" id="2.6.1.7"/>
    </reaction>
    <physiologicalReaction direction="left-to-right" evidence="14">
        <dbReference type="Rhea" id="RHEA:65561"/>
    </physiologicalReaction>
</comment>
<feature type="non-terminal residue" evidence="25">
    <location>
        <position position="1"/>
    </location>
</feature>
<dbReference type="InterPro" id="IPR004839">
    <property type="entry name" value="Aminotransferase_I/II_large"/>
</dbReference>
<dbReference type="CDD" id="cd00609">
    <property type="entry name" value="AAT_like"/>
    <property type="match status" value="1"/>
</dbReference>
<evidence type="ECO:0000256" key="20">
    <source>
        <dbReference type="ARBA" id="ARBA00075125"/>
    </source>
</evidence>
<keyword evidence="11" id="KW-0456">Lyase</keyword>
<dbReference type="EC" id="2.6.1.7" evidence="6"/>
<dbReference type="InterPro" id="IPR015421">
    <property type="entry name" value="PyrdxlP-dep_Trfase_major"/>
</dbReference>
<evidence type="ECO:0000256" key="8">
    <source>
        <dbReference type="ARBA" id="ARBA00022576"/>
    </source>
</evidence>
<reference evidence="25" key="1">
    <citation type="submission" date="2019-04" db="EMBL/GenBank/DDBJ databases">
        <authorList>
            <person name="Alioto T."/>
            <person name="Alioto T."/>
        </authorList>
    </citation>
    <scope>NUCLEOTIDE SEQUENCE [LARGE SCALE GENOMIC DNA]</scope>
</reference>
<evidence type="ECO:0000256" key="2">
    <source>
        <dbReference type="ARBA" id="ARBA00004514"/>
    </source>
</evidence>
<dbReference type="Gene3D" id="3.90.1150.10">
    <property type="entry name" value="Aspartate Aminotransferase, domain 1"/>
    <property type="match status" value="1"/>
</dbReference>
<evidence type="ECO:0000256" key="17">
    <source>
        <dbReference type="ARBA" id="ARBA00058122"/>
    </source>
</evidence>
<evidence type="ECO:0000256" key="23">
    <source>
        <dbReference type="ARBA" id="ARBA00082241"/>
    </source>
</evidence>
<evidence type="ECO:0000256" key="10">
    <source>
        <dbReference type="ARBA" id="ARBA00022898"/>
    </source>
</evidence>
<evidence type="ECO:0000256" key="21">
    <source>
        <dbReference type="ARBA" id="ARBA00075445"/>
    </source>
</evidence>
<proteinExistence type="inferred from homology"/>
<evidence type="ECO:0000256" key="3">
    <source>
        <dbReference type="ARBA" id="ARBA00007441"/>
    </source>
</evidence>
<evidence type="ECO:0000256" key="19">
    <source>
        <dbReference type="ARBA" id="ARBA00069663"/>
    </source>
</evidence>
<dbReference type="Gene3D" id="3.40.640.10">
    <property type="entry name" value="Type I PLP-dependent aspartate aminotransferase-like (Major domain)"/>
    <property type="match status" value="1"/>
</dbReference>
<name>A0A5E4DKF4_MARMO</name>
<dbReference type="GO" id="GO:0047804">
    <property type="term" value="F:cysteine-S-conjugate beta-lyase activity"/>
    <property type="evidence" value="ECO:0007669"/>
    <property type="project" value="UniProtKB-EC"/>
</dbReference>
<sequence length="278" mass="31471">SPTQDGELDSSSNWRLDPTELASKFTSRTKALVLNTPNNPLGKVFSKAELELVARLCQQHDVLCISDEVYQWLVYDGLQHISIASLPGMWARTLTIGSAGKTFSATGWKVGWVLGPDHIMRHLRTVHQNSIFHCPTQGQVAVAKSFEREQLHMGQPSSYFVQLPKAMQRNRDHMTHSLQSVGLKPVLSQGSYFLIADISDFKSKMPDLPGAAEEPYDRRFVKWMIKNKGLVAIPVSIFYSVPHQKDFDHYIRFCFVKDEATLQAMDKKLQKWKAELGP</sequence>
<evidence type="ECO:0000256" key="9">
    <source>
        <dbReference type="ARBA" id="ARBA00022679"/>
    </source>
</evidence>
<dbReference type="Proteomes" id="UP000335636">
    <property type="component" value="Unassembled WGS sequence"/>
</dbReference>
<dbReference type="GO" id="GO:0005739">
    <property type="term" value="C:mitochondrion"/>
    <property type="evidence" value="ECO:0007669"/>
    <property type="project" value="TreeGrafter"/>
</dbReference>
<organism evidence="25 26">
    <name type="scientific">Marmota monax</name>
    <name type="common">Woodchuck</name>
    <dbReference type="NCBI Taxonomy" id="9995"/>
    <lineage>
        <taxon>Eukaryota</taxon>
        <taxon>Metazoa</taxon>
        <taxon>Chordata</taxon>
        <taxon>Craniata</taxon>
        <taxon>Vertebrata</taxon>
        <taxon>Euteleostomi</taxon>
        <taxon>Mammalia</taxon>
        <taxon>Eutheria</taxon>
        <taxon>Euarchontoglires</taxon>
        <taxon>Glires</taxon>
        <taxon>Rodentia</taxon>
        <taxon>Sciuromorpha</taxon>
        <taxon>Sciuridae</taxon>
        <taxon>Xerinae</taxon>
        <taxon>Marmotini</taxon>
        <taxon>Marmota</taxon>
    </lineage>
</organism>
<comment type="subcellular location">
    <subcellularLocation>
        <location evidence="2">Cytoplasm</location>
        <location evidence="2">Cytosol</location>
    </subcellularLocation>
</comment>
<keyword evidence="10" id="KW-0663">Pyridoxal phosphate</keyword>
<dbReference type="GO" id="GO:0047316">
    <property type="term" value="F:glutamine-phenylpyruvate transaminase activity"/>
    <property type="evidence" value="ECO:0007669"/>
    <property type="project" value="UniProtKB-EC"/>
</dbReference>
<evidence type="ECO:0000256" key="5">
    <source>
        <dbReference type="ARBA" id="ARBA00012224"/>
    </source>
</evidence>
<dbReference type="EC" id="4.4.1.13" evidence="5"/>
<dbReference type="AlphaFoldDB" id="A0A5E4DKF4"/>
<comment type="similarity">
    <text evidence="3">Belongs to the class-I pyridoxal-phosphate-dependent aminotransferase family.</text>
</comment>
<evidence type="ECO:0000256" key="12">
    <source>
        <dbReference type="ARBA" id="ARBA00024016"/>
    </source>
</evidence>
<dbReference type="EMBL" id="CABDUW010014773">
    <property type="protein sequence ID" value="VTJ92199.1"/>
    <property type="molecule type" value="Genomic_DNA"/>
</dbReference>
<dbReference type="GO" id="GO:0016212">
    <property type="term" value="F:kynurenine-oxoglutarate transaminase activity"/>
    <property type="evidence" value="ECO:0007669"/>
    <property type="project" value="UniProtKB-EC"/>
</dbReference>
<evidence type="ECO:0000256" key="18">
    <source>
        <dbReference type="ARBA" id="ARBA00067007"/>
    </source>
</evidence>
<dbReference type="PANTHER" id="PTHR43807">
    <property type="entry name" value="FI04487P"/>
    <property type="match status" value="1"/>
</dbReference>
<evidence type="ECO:0000256" key="14">
    <source>
        <dbReference type="ARBA" id="ARBA00047478"/>
    </source>
</evidence>
<comment type="pathway">
    <text evidence="12">Amino-acid degradation; L-kynurenine degradation; kynurenate from L-kynurenine: step 1/2.</text>
</comment>
<evidence type="ECO:0000256" key="15">
    <source>
        <dbReference type="ARBA" id="ARBA00049325"/>
    </source>
</evidence>
<dbReference type="PANTHER" id="PTHR43807:SF14">
    <property type="entry name" value="KYNURENINE--OXOGLUTARATE TRANSAMINASE 1"/>
    <property type="match status" value="1"/>
</dbReference>
<evidence type="ECO:0000313" key="25">
    <source>
        <dbReference type="EMBL" id="VTJ92199.1"/>
    </source>
</evidence>
<evidence type="ECO:0000259" key="24">
    <source>
        <dbReference type="Pfam" id="PF00155"/>
    </source>
</evidence>
<comment type="caution">
    <text evidence="25">The sequence shown here is derived from an EMBL/GenBank/DDBJ whole genome shotgun (WGS) entry which is preliminary data.</text>
</comment>
<dbReference type="SUPFAM" id="SSF53383">
    <property type="entry name" value="PLP-dependent transferases"/>
    <property type="match status" value="1"/>
</dbReference>